<keyword evidence="5" id="KW-1185">Reference proteome</keyword>
<keyword evidence="1" id="KW-0238">DNA-binding</keyword>
<dbReference type="Proteomes" id="UP001500571">
    <property type="component" value="Unassembled WGS sequence"/>
</dbReference>
<comment type="caution">
    <text evidence="4">The sequence shown here is derived from an EMBL/GenBank/DDBJ whole genome shotgun (WGS) entry which is preliminary data.</text>
</comment>
<protein>
    <recommendedName>
        <fullName evidence="3">HTH luxR-type domain-containing protein</fullName>
    </recommendedName>
</protein>
<dbReference type="InterPro" id="IPR016032">
    <property type="entry name" value="Sig_transdc_resp-reg_C-effctor"/>
</dbReference>
<gene>
    <name evidence="4" type="ORF">GCM10009798_32280</name>
</gene>
<dbReference type="PANTHER" id="PTHR43214">
    <property type="entry name" value="TWO-COMPONENT RESPONSE REGULATOR"/>
    <property type="match status" value="1"/>
</dbReference>
<dbReference type="Gene3D" id="3.40.50.2300">
    <property type="match status" value="1"/>
</dbReference>
<dbReference type="InterPro" id="IPR011006">
    <property type="entry name" value="CheY-like_superfamily"/>
</dbReference>
<dbReference type="PANTHER" id="PTHR43214:SF42">
    <property type="entry name" value="TRANSCRIPTIONAL REGULATORY PROTEIN DESR"/>
    <property type="match status" value="1"/>
</dbReference>
<dbReference type="EMBL" id="BAAAPB010000004">
    <property type="protein sequence ID" value="GAA1969231.1"/>
    <property type="molecule type" value="Genomic_DNA"/>
</dbReference>
<sequence>MAKDGGGRRKAGRAARSQTMRGEPMATPPAPERLRVLVASDQALIADAVRAALASRGHEALVVRWPGDTRVQGVRRKSPQVPLTEVGLLLSDLDRWSRIRAATLVVEQIRVPWVALTTSPRGPAWGGVLSAGARVVLPGTTRLDNISELLLSVVQNQISTPADERAELEAAWSEMRARHDEVAERVARLTPREREVLRLMYGGSSVATIAEMLEVAPATVRSQVKSVLRKLDVNNQLAAVAAFDDVLDVFERRPVYRLPKPRAPEQGDPARDPSRDAARGAARDSGQGAPRGRR</sequence>
<evidence type="ECO:0000256" key="1">
    <source>
        <dbReference type="ARBA" id="ARBA00023125"/>
    </source>
</evidence>
<dbReference type="Pfam" id="PF00196">
    <property type="entry name" value="GerE"/>
    <property type="match status" value="1"/>
</dbReference>
<accession>A0ABP5CUS9</accession>
<dbReference type="PRINTS" id="PR00038">
    <property type="entry name" value="HTHLUXR"/>
</dbReference>
<evidence type="ECO:0000259" key="3">
    <source>
        <dbReference type="PROSITE" id="PS50043"/>
    </source>
</evidence>
<proteinExistence type="predicted"/>
<dbReference type="InterPro" id="IPR039420">
    <property type="entry name" value="WalR-like"/>
</dbReference>
<evidence type="ECO:0000256" key="2">
    <source>
        <dbReference type="SAM" id="MobiDB-lite"/>
    </source>
</evidence>
<dbReference type="CDD" id="cd06170">
    <property type="entry name" value="LuxR_C_like"/>
    <property type="match status" value="1"/>
</dbReference>
<feature type="region of interest" description="Disordered" evidence="2">
    <location>
        <begin position="257"/>
        <end position="294"/>
    </location>
</feature>
<dbReference type="SUPFAM" id="SSF52172">
    <property type="entry name" value="CheY-like"/>
    <property type="match status" value="1"/>
</dbReference>
<dbReference type="InterPro" id="IPR000792">
    <property type="entry name" value="Tscrpt_reg_LuxR_C"/>
</dbReference>
<feature type="region of interest" description="Disordered" evidence="2">
    <location>
        <begin position="1"/>
        <end position="29"/>
    </location>
</feature>
<evidence type="ECO:0000313" key="4">
    <source>
        <dbReference type="EMBL" id="GAA1969231.1"/>
    </source>
</evidence>
<feature type="domain" description="HTH luxR-type" evidence="3">
    <location>
        <begin position="182"/>
        <end position="247"/>
    </location>
</feature>
<evidence type="ECO:0000313" key="5">
    <source>
        <dbReference type="Proteomes" id="UP001500571"/>
    </source>
</evidence>
<dbReference type="PROSITE" id="PS50043">
    <property type="entry name" value="HTH_LUXR_2"/>
    <property type="match status" value="1"/>
</dbReference>
<dbReference type="SMART" id="SM00421">
    <property type="entry name" value="HTH_LUXR"/>
    <property type="match status" value="1"/>
</dbReference>
<name>A0ABP5CUS9_9ACTN</name>
<dbReference type="PROSITE" id="PS00622">
    <property type="entry name" value="HTH_LUXR_1"/>
    <property type="match status" value="1"/>
</dbReference>
<reference evidence="5" key="1">
    <citation type="journal article" date="2019" name="Int. J. Syst. Evol. Microbiol.">
        <title>The Global Catalogue of Microorganisms (GCM) 10K type strain sequencing project: providing services to taxonomists for standard genome sequencing and annotation.</title>
        <authorList>
            <consortium name="The Broad Institute Genomics Platform"/>
            <consortium name="The Broad Institute Genome Sequencing Center for Infectious Disease"/>
            <person name="Wu L."/>
            <person name="Ma J."/>
        </authorList>
    </citation>
    <scope>NUCLEOTIDE SEQUENCE [LARGE SCALE GENOMIC DNA]</scope>
    <source>
        <strain evidence="5">JCM 15309</strain>
    </source>
</reference>
<dbReference type="SUPFAM" id="SSF46894">
    <property type="entry name" value="C-terminal effector domain of the bipartite response regulators"/>
    <property type="match status" value="1"/>
</dbReference>
<organism evidence="4 5">
    <name type="scientific">Nocardioides panacihumi</name>
    <dbReference type="NCBI Taxonomy" id="400774"/>
    <lineage>
        <taxon>Bacteria</taxon>
        <taxon>Bacillati</taxon>
        <taxon>Actinomycetota</taxon>
        <taxon>Actinomycetes</taxon>
        <taxon>Propionibacteriales</taxon>
        <taxon>Nocardioidaceae</taxon>
        <taxon>Nocardioides</taxon>
    </lineage>
</organism>
<feature type="compositionally biased region" description="Basic and acidic residues" evidence="2">
    <location>
        <begin position="262"/>
        <end position="282"/>
    </location>
</feature>